<dbReference type="KEGG" id="mpp:MICPUCDRAFT_55095"/>
<organism evidence="3">
    <name type="scientific">Micromonas pusilla (strain CCMP1545)</name>
    <name type="common">Picoplanktonic green alga</name>
    <dbReference type="NCBI Taxonomy" id="564608"/>
    <lineage>
        <taxon>Eukaryota</taxon>
        <taxon>Viridiplantae</taxon>
        <taxon>Chlorophyta</taxon>
        <taxon>Mamiellophyceae</taxon>
        <taxon>Mamiellales</taxon>
        <taxon>Mamiellaceae</taxon>
        <taxon>Micromonas</taxon>
    </lineage>
</organism>
<dbReference type="EMBL" id="GG663736">
    <property type="protein sequence ID" value="EEH59253.1"/>
    <property type="molecule type" value="Genomic_DNA"/>
</dbReference>
<evidence type="ECO:0000313" key="3">
    <source>
        <dbReference type="Proteomes" id="UP000001876"/>
    </source>
</evidence>
<protein>
    <submittedName>
        <fullName evidence="2">Predicted protein</fullName>
    </submittedName>
</protein>
<feature type="region of interest" description="Disordered" evidence="1">
    <location>
        <begin position="1"/>
        <end position="37"/>
    </location>
</feature>
<dbReference type="STRING" id="564608.C1MJU1"/>
<keyword evidence="3" id="KW-1185">Reference proteome</keyword>
<dbReference type="RefSeq" id="XP_003055877.1">
    <property type="nucleotide sequence ID" value="XM_003055831.1"/>
</dbReference>
<evidence type="ECO:0000313" key="2">
    <source>
        <dbReference type="EMBL" id="EEH59253.1"/>
    </source>
</evidence>
<feature type="compositionally biased region" description="Low complexity" evidence="1">
    <location>
        <begin position="1"/>
        <end position="17"/>
    </location>
</feature>
<gene>
    <name evidence="2" type="ORF">MICPUCDRAFT_55095</name>
</gene>
<dbReference type="Proteomes" id="UP000001876">
    <property type="component" value="Unassembled WGS sequence"/>
</dbReference>
<dbReference type="AlphaFoldDB" id="C1MJU1"/>
<evidence type="ECO:0000256" key="1">
    <source>
        <dbReference type="SAM" id="MobiDB-lite"/>
    </source>
</evidence>
<dbReference type="OrthoDB" id="2021042at2759"/>
<name>C1MJU1_MICPC</name>
<sequence>MASAAAAPRAPLVASGPRPSPRPRDGDRRRAPPRPRRGVLVVECRNRILFREDEVSRRPDGVAAARLARDDPRATHVRDVLKLALGDTLRVGVINDAPAVATVVAEGGGDDATLALEWRARRDDDDDDDDDDDARDASRRSIADGPTIELLLACPRPKALRRMWTSLAQLGVRVVTITPAWKARLVHLIQANNNAGPRARSRPPTPRFGFNSDAHAATPAFRLRLTPFNAFLSTPRAKTPKDYFGASSLLSRETVESGAFCERPHVFHPPLGFNG</sequence>
<dbReference type="InterPro" id="IPR029026">
    <property type="entry name" value="tRNA_m1G_MTases_N"/>
</dbReference>
<dbReference type="Gene3D" id="3.40.1280.10">
    <property type="match status" value="1"/>
</dbReference>
<accession>C1MJU1</accession>
<proteinExistence type="predicted"/>
<dbReference type="GeneID" id="9681644"/>
<reference evidence="2 3" key="1">
    <citation type="journal article" date="2009" name="Science">
        <title>Green evolution and dynamic adaptations revealed by genomes of the marine picoeukaryotes Micromonas.</title>
        <authorList>
            <person name="Worden A.Z."/>
            <person name="Lee J.H."/>
            <person name="Mock T."/>
            <person name="Rouze P."/>
            <person name="Simmons M.P."/>
            <person name="Aerts A.L."/>
            <person name="Allen A.E."/>
            <person name="Cuvelier M.L."/>
            <person name="Derelle E."/>
            <person name="Everett M.V."/>
            <person name="Foulon E."/>
            <person name="Grimwood J."/>
            <person name="Gundlach H."/>
            <person name="Henrissat B."/>
            <person name="Napoli C."/>
            <person name="McDonald S.M."/>
            <person name="Parker M.S."/>
            <person name="Rombauts S."/>
            <person name="Salamov A."/>
            <person name="Von Dassow P."/>
            <person name="Badger J.H."/>
            <person name="Coutinho P.M."/>
            <person name="Demir E."/>
            <person name="Dubchak I."/>
            <person name="Gentemann C."/>
            <person name="Eikrem W."/>
            <person name="Gready J.E."/>
            <person name="John U."/>
            <person name="Lanier W."/>
            <person name="Lindquist E.A."/>
            <person name="Lucas S."/>
            <person name="Mayer K.F."/>
            <person name="Moreau H."/>
            <person name="Not F."/>
            <person name="Otillar R."/>
            <person name="Panaud O."/>
            <person name="Pangilinan J."/>
            <person name="Paulsen I."/>
            <person name="Piegu B."/>
            <person name="Poliakov A."/>
            <person name="Robbens S."/>
            <person name="Schmutz J."/>
            <person name="Toulza E."/>
            <person name="Wyss T."/>
            <person name="Zelensky A."/>
            <person name="Zhou K."/>
            <person name="Armbrust E.V."/>
            <person name="Bhattacharya D."/>
            <person name="Goodenough U.W."/>
            <person name="Van de Peer Y."/>
            <person name="Grigoriev I.V."/>
        </authorList>
    </citation>
    <scope>NUCLEOTIDE SEQUENCE [LARGE SCALE GENOMIC DNA]</scope>
    <source>
        <strain evidence="2 3">CCMP1545</strain>
    </source>
</reference>